<keyword evidence="2" id="KW-1185">Reference proteome</keyword>
<name>A0A7W7QWU0_KITKI</name>
<organism evidence="1 2">
    <name type="scientific">Kitasatospora kifunensis</name>
    <name type="common">Streptomyces kifunensis</name>
    <dbReference type="NCBI Taxonomy" id="58351"/>
    <lineage>
        <taxon>Bacteria</taxon>
        <taxon>Bacillati</taxon>
        <taxon>Actinomycetota</taxon>
        <taxon>Actinomycetes</taxon>
        <taxon>Kitasatosporales</taxon>
        <taxon>Streptomycetaceae</taxon>
        <taxon>Kitasatospora</taxon>
    </lineage>
</organism>
<reference evidence="1 2" key="1">
    <citation type="submission" date="2020-08" db="EMBL/GenBank/DDBJ databases">
        <title>Sequencing the genomes of 1000 actinobacteria strains.</title>
        <authorList>
            <person name="Klenk H.-P."/>
        </authorList>
    </citation>
    <scope>NUCLEOTIDE SEQUENCE [LARGE SCALE GENOMIC DNA]</scope>
    <source>
        <strain evidence="1 2">DSM 41654</strain>
    </source>
</reference>
<gene>
    <name evidence="1" type="ORF">FHR34_000258</name>
</gene>
<dbReference type="RefSeq" id="WP_184933627.1">
    <property type="nucleotide sequence ID" value="NZ_JACHJV010000001.1"/>
</dbReference>
<protein>
    <submittedName>
        <fullName evidence="1">Uncharacterized protein</fullName>
    </submittedName>
</protein>
<sequence length="184" mass="18951">MPEALVDDHRFGTVELTADPEGGAVAVAGSQLPPVSLRRTPDAGSDRRSPIGTRAAAQLELVVDGSVAAIDPGLGFVSRRSRRVDVRYADRHYRFTPTANDRSVLLRDGRQLGEFALAGHATAPHATAPHTTAPHAVVGADWDAESDIAPAEAALGYVLAAAFGIGAPGFVKSAIGAGAVAPPF</sequence>
<comment type="caution">
    <text evidence="1">The sequence shown here is derived from an EMBL/GenBank/DDBJ whole genome shotgun (WGS) entry which is preliminary data.</text>
</comment>
<proteinExistence type="predicted"/>
<evidence type="ECO:0000313" key="2">
    <source>
        <dbReference type="Proteomes" id="UP000540506"/>
    </source>
</evidence>
<dbReference type="AlphaFoldDB" id="A0A7W7QWU0"/>
<accession>A0A7W7QWU0</accession>
<evidence type="ECO:0000313" key="1">
    <source>
        <dbReference type="EMBL" id="MBB4921265.1"/>
    </source>
</evidence>
<dbReference type="EMBL" id="JACHJV010000001">
    <property type="protein sequence ID" value="MBB4921265.1"/>
    <property type="molecule type" value="Genomic_DNA"/>
</dbReference>
<dbReference type="Proteomes" id="UP000540506">
    <property type="component" value="Unassembled WGS sequence"/>
</dbReference>